<feature type="chain" id="PRO_5036410639" description="GOST seven transmembrane domain-containing protein" evidence="7">
    <location>
        <begin position="21"/>
        <end position="525"/>
    </location>
</feature>
<keyword evidence="11" id="KW-1185">Reference proteome</keyword>
<feature type="transmembrane region" description="Helical" evidence="6">
    <location>
        <begin position="267"/>
        <end position="285"/>
    </location>
</feature>
<reference evidence="9" key="1">
    <citation type="submission" date="2021-02" db="EMBL/GenBank/DDBJ databases">
        <authorList>
            <person name="Nowell W R."/>
        </authorList>
    </citation>
    <scope>NUCLEOTIDE SEQUENCE</scope>
</reference>
<sequence length="525" mass="60714">MYNFLFDTIVFSFIIALVHSRVHNLNFIEDNRPLILVSSFGYLRGGSLNITVLEFSFDKTTGVNDTKQNQGKSCVLDKKEASIPAIKFTINYATNEPKIIIDRGSLDFRYINIQEISSNTATTQLTNSSSSFSVPATINATMNTSATTQLLRTITDENKSLITEIPIQKLSGTHRYKFQFILHVKRPEEEGLYNLYFHNCYNIMGPQIATINLTAIITERNVDNYLSAGEIPLPVLYFTWAVIYLLSGCYWCFILRTSEQTVFKIHYLMLLLVLTKALSLIFHGINQHYIATRGRHEEAWAILFYVTHVLRGLLLIVAILLVGTGWTFVKHVLSLRERKLFIIVIPLQILAVVAQVFLEEKEESDIVYVTWKQIFFLVDLLCCGAILFPVVWSIRHLEAASQTDGKAASSLNKLKIFRQFYVMIVFYIYFTRIIVYILKLTVPFRYEWLEVLFFDLTTFIFFVFTACKFQPAINNPYLALSQDSDEEDLEMDVPYVFYLILFNFLRFLKLLSYTLGSIEYKIEFF</sequence>
<evidence type="ECO:0000313" key="9">
    <source>
        <dbReference type="EMBL" id="CAF1112874.1"/>
    </source>
</evidence>
<dbReference type="InterPro" id="IPR009637">
    <property type="entry name" value="GPR107/GPR108-like"/>
</dbReference>
<organism evidence="9 11">
    <name type="scientific">Didymodactylos carnosus</name>
    <dbReference type="NCBI Taxonomy" id="1234261"/>
    <lineage>
        <taxon>Eukaryota</taxon>
        <taxon>Metazoa</taxon>
        <taxon>Spiralia</taxon>
        <taxon>Gnathifera</taxon>
        <taxon>Rotifera</taxon>
        <taxon>Eurotatoria</taxon>
        <taxon>Bdelloidea</taxon>
        <taxon>Philodinida</taxon>
        <taxon>Philodinidae</taxon>
        <taxon>Didymodactylos</taxon>
    </lineage>
</organism>
<evidence type="ECO:0000259" key="8">
    <source>
        <dbReference type="Pfam" id="PF06814"/>
    </source>
</evidence>
<feature type="transmembrane region" description="Helical" evidence="6">
    <location>
        <begin position="235"/>
        <end position="255"/>
    </location>
</feature>
<dbReference type="EMBL" id="CAJNOQ010005822">
    <property type="protein sequence ID" value="CAF1112874.1"/>
    <property type="molecule type" value="Genomic_DNA"/>
</dbReference>
<feature type="domain" description="GOST seven transmembrane" evidence="8">
    <location>
        <begin position="232"/>
        <end position="476"/>
    </location>
</feature>
<feature type="transmembrane region" description="Helical" evidence="6">
    <location>
        <begin position="305"/>
        <end position="328"/>
    </location>
</feature>
<evidence type="ECO:0000256" key="1">
    <source>
        <dbReference type="ARBA" id="ARBA00004141"/>
    </source>
</evidence>
<evidence type="ECO:0000313" key="10">
    <source>
        <dbReference type="EMBL" id="CAF3877091.1"/>
    </source>
</evidence>
<evidence type="ECO:0000256" key="2">
    <source>
        <dbReference type="ARBA" id="ARBA00022692"/>
    </source>
</evidence>
<name>A0A814Q0R7_9BILA</name>
<keyword evidence="4 6" id="KW-1133">Transmembrane helix</keyword>
<dbReference type="OrthoDB" id="29657at2759"/>
<comment type="caution">
    <text evidence="9">The sequence shown here is derived from an EMBL/GenBank/DDBJ whole genome shotgun (WGS) entry which is preliminary data.</text>
</comment>
<evidence type="ECO:0000256" key="5">
    <source>
        <dbReference type="ARBA" id="ARBA00023136"/>
    </source>
</evidence>
<proteinExistence type="predicted"/>
<dbReference type="GO" id="GO:0005794">
    <property type="term" value="C:Golgi apparatus"/>
    <property type="evidence" value="ECO:0007669"/>
    <property type="project" value="TreeGrafter"/>
</dbReference>
<dbReference type="Proteomes" id="UP000663829">
    <property type="component" value="Unassembled WGS sequence"/>
</dbReference>
<accession>A0A814Q0R7</accession>
<feature type="transmembrane region" description="Helical" evidence="6">
    <location>
        <begin position="420"/>
        <end position="438"/>
    </location>
</feature>
<dbReference type="EMBL" id="CAJOBC010005822">
    <property type="protein sequence ID" value="CAF3877091.1"/>
    <property type="molecule type" value="Genomic_DNA"/>
</dbReference>
<evidence type="ECO:0000256" key="7">
    <source>
        <dbReference type="SAM" id="SignalP"/>
    </source>
</evidence>
<evidence type="ECO:0000256" key="6">
    <source>
        <dbReference type="SAM" id="Phobius"/>
    </source>
</evidence>
<keyword evidence="5 6" id="KW-0472">Membrane</keyword>
<dbReference type="InterPro" id="IPR053937">
    <property type="entry name" value="GOST_TM"/>
</dbReference>
<comment type="subcellular location">
    <subcellularLocation>
        <location evidence="1">Membrane</location>
        <topology evidence="1">Multi-pass membrane protein</topology>
    </subcellularLocation>
</comment>
<feature type="transmembrane region" description="Helical" evidence="6">
    <location>
        <begin position="495"/>
        <end position="515"/>
    </location>
</feature>
<feature type="signal peptide" evidence="7">
    <location>
        <begin position="1"/>
        <end position="20"/>
    </location>
</feature>
<keyword evidence="2 6" id="KW-0812">Transmembrane</keyword>
<evidence type="ECO:0000313" key="11">
    <source>
        <dbReference type="Proteomes" id="UP000663829"/>
    </source>
</evidence>
<dbReference type="AlphaFoldDB" id="A0A814Q0R7"/>
<dbReference type="PANTHER" id="PTHR21229:SF2">
    <property type="entry name" value="RE59932P"/>
    <property type="match status" value="1"/>
</dbReference>
<dbReference type="Proteomes" id="UP000681722">
    <property type="component" value="Unassembled WGS sequence"/>
</dbReference>
<keyword evidence="3 7" id="KW-0732">Signal</keyword>
<dbReference type="GO" id="GO:0016020">
    <property type="term" value="C:membrane"/>
    <property type="evidence" value="ECO:0007669"/>
    <property type="project" value="UniProtKB-SubCell"/>
</dbReference>
<gene>
    <name evidence="9" type="ORF">GPM918_LOCUS19318</name>
    <name evidence="10" type="ORF">SRO942_LOCUS19315</name>
</gene>
<evidence type="ECO:0000256" key="3">
    <source>
        <dbReference type="ARBA" id="ARBA00022729"/>
    </source>
</evidence>
<dbReference type="Pfam" id="PF06814">
    <property type="entry name" value="GOST_TM"/>
    <property type="match status" value="1"/>
</dbReference>
<protein>
    <recommendedName>
        <fullName evidence="8">GOST seven transmembrane domain-containing protein</fullName>
    </recommendedName>
</protein>
<feature type="transmembrane region" description="Helical" evidence="6">
    <location>
        <begin position="370"/>
        <end position="392"/>
    </location>
</feature>
<dbReference type="PANTHER" id="PTHR21229">
    <property type="entry name" value="LUNG SEVEN TRANSMEMBRANE RECEPTOR"/>
    <property type="match status" value="1"/>
</dbReference>
<evidence type="ECO:0000256" key="4">
    <source>
        <dbReference type="ARBA" id="ARBA00022989"/>
    </source>
</evidence>